<dbReference type="InterPro" id="IPR005801">
    <property type="entry name" value="ADC_synthase"/>
</dbReference>
<feature type="domain" description="Chorismate-utilising enzyme C-terminal" evidence="6">
    <location>
        <begin position="141"/>
        <end position="398"/>
    </location>
</feature>
<dbReference type="InterPro" id="IPR015890">
    <property type="entry name" value="Chorismate_C"/>
</dbReference>
<protein>
    <recommendedName>
        <fullName evidence="3">isochorismate synthase</fullName>
        <ecNumber evidence="3">5.4.4.2</ecNumber>
    </recommendedName>
    <alternativeName>
        <fullName evidence="5">Isochorismate mutase</fullName>
    </alternativeName>
</protein>
<organism evidence="7 8">
    <name type="scientific">Streptoalloteichus tenebrarius (strain ATCC 17920 / DSM 40477 / JCM 4838 / CBS 697.72 / NBRC 16177 / NCIMB 11028 / NRRL B-12390 / A12253. 1 / ISP 5477)</name>
    <name type="common">Streptomyces tenebrarius</name>
    <dbReference type="NCBI Taxonomy" id="1933"/>
    <lineage>
        <taxon>Bacteria</taxon>
        <taxon>Bacillati</taxon>
        <taxon>Actinomycetota</taxon>
        <taxon>Actinomycetes</taxon>
        <taxon>Pseudonocardiales</taxon>
        <taxon>Pseudonocardiaceae</taxon>
        <taxon>Streptoalloteichus</taxon>
    </lineage>
</organism>
<dbReference type="NCBIfam" id="NF005380">
    <property type="entry name" value="PRK06923.1"/>
    <property type="match status" value="1"/>
</dbReference>
<dbReference type="PANTHER" id="PTHR42839">
    <property type="entry name" value="ISOCHORISMATE SYNTHASE ENTC"/>
    <property type="match status" value="1"/>
</dbReference>
<evidence type="ECO:0000256" key="3">
    <source>
        <dbReference type="ARBA" id="ARBA00012824"/>
    </source>
</evidence>
<evidence type="ECO:0000256" key="1">
    <source>
        <dbReference type="ARBA" id="ARBA00000799"/>
    </source>
</evidence>
<dbReference type="SUPFAM" id="SSF56322">
    <property type="entry name" value="ADC synthase"/>
    <property type="match status" value="1"/>
</dbReference>
<evidence type="ECO:0000313" key="7">
    <source>
        <dbReference type="EMBL" id="MCP2261204.1"/>
    </source>
</evidence>
<comment type="catalytic activity">
    <reaction evidence="1">
        <text>chorismate = isochorismate</text>
        <dbReference type="Rhea" id="RHEA:18985"/>
        <dbReference type="ChEBI" id="CHEBI:29748"/>
        <dbReference type="ChEBI" id="CHEBI:29780"/>
        <dbReference type="EC" id="5.4.4.2"/>
    </reaction>
</comment>
<dbReference type="NCBIfam" id="TIGR00543">
    <property type="entry name" value="isochor_syn"/>
    <property type="match status" value="1"/>
</dbReference>
<evidence type="ECO:0000259" key="6">
    <source>
        <dbReference type="Pfam" id="PF00425"/>
    </source>
</evidence>
<name>A0ABT1I0B9_STRSD</name>
<evidence type="ECO:0000256" key="5">
    <source>
        <dbReference type="ARBA" id="ARBA00041564"/>
    </source>
</evidence>
<dbReference type="Proteomes" id="UP001205311">
    <property type="component" value="Unassembled WGS sequence"/>
</dbReference>
<dbReference type="Gene3D" id="3.60.120.10">
    <property type="entry name" value="Anthranilate synthase"/>
    <property type="match status" value="1"/>
</dbReference>
<evidence type="ECO:0000256" key="2">
    <source>
        <dbReference type="ARBA" id="ARBA00005297"/>
    </source>
</evidence>
<gene>
    <name evidence="7" type="ORF">LX15_004925</name>
</gene>
<comment type="similarity">
    <text evidence="2">Belongs to the isochorismate synthase family.</text>
</comment>
<proteinExistence type="inferred from homology"/>
<dbReference type="RefSeq" id="WP_253672037.1">
    <property type="nucleotide sequence ID" value="NZ_JAMTCP010000037.1"/>
</dbReference>
<dbReference type="EC" id="5.4.4.2" evidence="3"/>
<evidence type="ECO:0000313" key="8">
    <source>
        <dbReference type="Proteomes" id="UP001205311"/>
    </source>
</evidence>
<keyword evidence="8" id="KW-1185">Reference proteome</keyword>
<comment type="caution">
    <text evidence="7">The sequence shown here is derived from an EMBL/GenBank/DDBJ whole genome shotgun (WGS) entry which is preliminary data.</text>
</comment>
<keyword evidence="4" id="KW-0413">Isomerase</keyword>
<dbReference type="InterPro" id="IPR004561">
    <property type="entry name" value="IsoChor_synthase"/>
</dbReference>
<dbReference type="Pfam" id="PF00425">
    <property type="entry name" value="Chorismate_bind"/>
    <property type="match status" value="1"/>
</dbReference>
<sequence length="412" mass="43389">MTTLHDVTTSAADLLGRYRPGVSSFFASPTRTLLAEGVRVVVPAADAGDQLVGLADRVAATLREAAAAGEDAPVVVGAVPFDHDAPAHLVVPESVRRAGPLADESDDALAALCWEHGDGRSTGQSSVDGSVFDVRPVPGPEAHMAAVARAVDRMRAGEFEKVVLARSLELTAPGGWGPVDVRPLLRRLARRDPAGYTFGIALPDDRTLVGASPELLVSRSGTRVVSNPLAGSRPRGADPIEDQRRADELLASAKDRREHAVVAEFVAETLRPFCRRLEVPSGPSLVRTATMWHLSTRVTGELRDPEVSALELACALHPTPAVCGTPTGVARAAISELEPFDRGFYTGALGWGDASGDGEWVVTIRCAEASGSRLRLFAGGGIVVDSVPGEELAETSAKFRTMLRALGVDQPL</sequence>
<reference evidence="7 8" key="1">
    <citation type="submission" date="2022-06" db="EMBL/GenBank/DDBJ databases">
        <title>Genomic Encyclopedia of Archaeal and Bacterial Type Strains, Phase II (KMG-II): from individual species to whole genera.</title>
        <authorList>
            <person name="Goeker M."/>
        </authorList>
    </citation>
    <scope>NUCLEOTIDE SEQUENCE [LARGE SCALE GENOMIC DNA]</scope>
    <source>
        <strain evidence="7 8">DSM 40477</strain>
    </source>
</reference>
<evidence type="ECO:0000256" key="4">
    <source>
        <dbReference type="ARBA" id="ARBA00023235"/>
    </source>
</evidence>
<accession>A0ABT1I0B9</accession>
<dbReference type="EMBL" id="JAMTCP010000037">
    <property type="protein sequence ID" value="MCP2261204.1"/>
    <property type="molecule type" value="Genomic_DNA"/>
</dbReference>
<dbReference type="PANTHER" id="PTHR42839:SF2">
    <property type="entry name" value="ISOCHORISMATE SYNTHASE ENTC"/>
    <property type="match status" value="1"/>
</dbReference>